<dbReference type="EMBL" id="JAUTXU010000098">
    <property type="protein sequence ID" value="KAK3708764.1"/>
    <property type="molecule type" value="Genomic_DNA"/>
</dbReference>
<gene>
    <name evidence="1" type="ORF">LTR37_011285</name>
</gene>
<protein>
    <submittedName>
        <fullName evidence="1">Uncharacterized protein</fullName>
    </submittedName>
</protein>
<keyword evidence="2" id="KW-1185">Reference proteome</keyword>
<dbReference type="Proteomes" id="UP001281147">
    <property type="component" value="Unassembled WGS sequence"/>
</dbReference>
<comment type="caution">
    <text evidence="1">The sequence shown here is derived from an EMBL/GenBank/DDBJ whole genome shotgun (WGS) entry which is preliminary data.</text>
</comment>
<sequence length="213" mass="24122">MAAPSAPFILSRATTSDMHEIVSLEYDCFPEFVRQAFMGCNSKDDLSRILEKYKQEMRDDKNDVWIKVIDKESGAVVAACNWKVYVNGTTDGGNDEEVPEWLEGEIRQKSEELTKKMNESRRRAMPGPFIHLHICFTNSDYRRRGAGGMMLKWGCDLADLLGLPGWIEASEEGNFLYKMFGFYDYEKIEGELGGTNMKRDARTAAFEGGKAKG</sequence>
<evidence type="ECO:0000313" key="1">
    <source>
        <dbReference type="EMBL" id="KAK3708764.1"/>
    </source>
</evidence>
<reference evidence="1" key="1">
    <citation type="submission" date="2023-07" db="EMBL/GenBank/DDBJ databases">
        <title>Black Yeasts Isolated from many extreme environments.</title>
        <authorList>
            <person name="Coleine C."/>
            <person name="Stajich J.E."/>
            <person name="Selbmann L."/>
        </authorList>
    </citation>
    <scope>NUCLEOTIDE SEQUENCE</scope>
    <source>
        <strain evidence="1">CCFEE 5714</strain>
    </source>
</reference>
<accession>A0ACC3N3M6</accession>
<organism evidence="1 2">
    <name type="scientific">Vermiconidia calcicola</name>
    <dbReference type="NCBI Taxonomy" id="1690605"/>
    <lineage>
        <taxon>Eukaryota</taxon>
        <taxon>Fungi</taxon>
        <taxon>Dikarya</taxon>
        <taxon>Ascomycota</taxon>
        <taxon>Pezizomycotina</taxon>
        <taxon>Dothideomycetes</taxon>
        <taxon>Dothideomycetidae</taxon>
        <taxon>Mycosphaerellales</taxon>
        <taxon>Extremaceae</taxon>
        <taxon>Vermiconidia</taxon>
    </lineage>
</organism>
<name>A0ACC3N3M6_9PEZI</name>
<evidence type="ECO:0000313" key="2">
    <source>
        <dbReference type="Proteomes" id="UP001281147"/>
    </source>
</evidence>
<proteinExistence type="predicted"/>